<dbReference type="OrthoDB" id="5600324at2759"/>
<accession>A0A2T9Y5E1</accession>
<organism evidence="2 3">
    <name type="scientific">Furculomyces boomerangus</name>
    <dbReference type="NCBI Taxonomy" id="61424"/>
    <lineage>
        <taxon>Eukaryota</taxon>
        <taxon>Fungi</taxon>
        <taxon>Fungi incertae sedis</taxon>
        <taxon>Zoopagomycota</taxon>
        <taxon>Kickxellomycotina</taxon>
        <taxon>Harpellomycetes</taxon>
        <taxon>Harpellales</taxon>
        <taxon>Harpellaceae</taxon>
        <taxon>Furculomyces</taxon>
    </lineage>
</organism>
<dbReference type="STRING" id="61424.A0A2T9Y5E1"/>
<name>A0A2T9Y5E1_9FUNG</name>
<comment type="caution">
    <text evidence="2">The sequence shown here is derived from an EMBL/GenBank/DDBJ whole genome shotgun (WGS) entry which is preliminary data.</text>
</comment>
<feature type="compositionally biased region" description="Basic residues" evidence="1">
    <location>
        <begin position="161"/>
        <end position="172"/>
    </location>
</feature>
<reference evidence="2 3" key="1">
    <citation type="journal article" date="2018" name="MBio">
        <title>Comparative Genomics Reveals the Core Gene Toolbox for the Fungus-Insect Symbiosis.</title>
        <authorList>
            <person name="Wang Y."/>
            <person name="Stata M."/>
            <person name="Wang W."/>
            <person name="Stajich J.E."/>
            <person name="White M.M."/>
            <person name="Moncalvo J.M."/>
        </authorList>
    </citation>
    <scope>NUCLEOTIDE SEQUENCE [LARGE SCALE GENOMIC DNA]</scope>
    <source>
        <strain evidence="2 3">AUS-77-4</strain>
    </source>
</reference>
<feature type="compositionally biased region" description="Basic residues" evidence="1">
    <location>
        <begin position="179"/>
        <end position="188"/>
    </location>
</feature>
<evidence type="ECO:0000256" key="1">
    <source>
        <dbReference type="SAM" id="MobiDB-lite"/>
    </source>
</evidence>
<evidence type="ECO:0000313" key="3">
    <source>
        <dbReference type="Proteomes" id="UP000245699"/>
    </source>
</evidence>
<keyword evidence="3" id="KW-1185">Reference proteome</keyword>
<feature type="region of interest" description="Disordered" evidence="1">
    <location>
        <begin position="127"/>
        <end position="188"/>
    </location>
</feature>
<feature type="compositionally biased region" description="Basic and acidic residues" evidence="1">
    <location>
        <begin position="145"/>
        <end position="160"/>
    </location>
</feature>
<evidence type="ECO:0000313" key="2">
    <source>
        <dbReference type="EMBL" id="PVU87538.1"/>
    </source>
</evidence>
<gene>
    <name evidence="2" type="ORF">BB559_005995</name>
</gene>
<dbReference type="Proteomes" id="UP000245699">
    <property type="component" value="Unassembled WGS sequence"/>
</dbReference>
<dbReference type="AlphaFoldDB" id="A0A2T9Y5E1"/>
<feature type="region of interest" description="Disordered" evidence="1">
    <location>
        <begin position="1"/>
        <end position="41"/>
    </location>
</feature>
<protein>
    <submittedName>
        <fullName evidence="2">Uncharacterized protein</fullName>
    </submittedName>
</protein>
<sequence>MGQLNILPKKRKRAKSRQQNNISENDEYLKEKSNQINNSRVVPHVKLGGNYSSQNSFWSRKPIHTQDNPVEKPKTSFLFEDPLAAIKLHRESVKLKRAVRDNENSKSTTKEQEVLELGYKKLDARTTFDSNGRGFFGSIHTSSNTHKDQNHNNKHEDQGNLKKRHKSKPSTKKTADKKKSSKRKHKHT</sequence>
<dbReference type="EMBL" id="MBFT01000734">
    <property type="protein sequence ID" value="PVU87538.1"/>
    <property type="molecule type" value="Genomic_DNA"/>
</dbReference>
<proteinExistence type="predicted"/>